<dbReference type="AlphaFoldDB" id="J9EY15"/>
<name>J9EY15_WUCBA</name>
<evidence type="ECO:0000313" key="4">
    <source>
        <dbReference type="Proteomes" id="UP000270924"/>
    </source>
</evidence>
<sequence>MAPRLRKLSLINCEEDKLDIGILNFITNFPSRMSKSLQIIWKRKCSRSQSFYNILINEYWDIIKDYEIRVIPKKFAANKTGEKIIIWEMETKKTLYLQDFDVNDQGRILGIVMPPDCDCNNDSYDSEFFESTESTSNACL</sequence>
<evidence type="ECO:0000313" key="1">
    <source>
        <dbReference type="EMBL" id="EJW87103.1"/>
    </source>
</evidence>
<dbReference type="OrthoDB" id="5818988at2759"/>
<protein>
    <submittedName>
        <fullName evidence="1">Uncharacterized protein</fullName>
    </submittedName>
</protein>
<dbReference type="InParanoid" id="J9EY15"/>
<dbReference type="Proteomes" id="UP000270924">
    <property type="component" value="Unassembled WGS sequence"/>
</dbReference>
<organism evidence="1 3">
    <name type="scientific">Wuchereria bancrofti</name>
    <dbReference type="NCBI Taxonomy" id="6293"/>
    <lineage>
        <taxon>Eukaryota</taxon>
        <taxon>Metazoa</taxon>
        <taxon>Ecdysozoa</taxon>
        <taxon>Nematoda</taxon>
        <taxon>Chromadorea</taxon>
        <taxon>Rhabditida</taxon>
        <taxon>Spirurina</taxon>
        <taxon>Spiruromorpha</taxon>
        <taxon>Filarioidea</taxon>
        <taxon>Onchocercidae</taxon>
        <taxon>Wuchereria</taxon>
    </lineage>
</organism>
<keyword evidence="4" id="KW-1185">Reference proteome</keyword>
<proteinExistence type="predicted"/>
<evidence type="ECO:0000313" key="2">
    <source>
        <dbReference type="EMBL" id="VDM16867.1"/>
    </source>
</evidence>
<reference evidence="1" key="1">
    <citation type="submission" date="2012-08" db="EMBL/GenBank/DDBJ databases">
        <title>The Genome Sequence of Wuchereria bancrofti.</title>
        <authorList>
            <consortium name="The Broad Institute Genome Sequencing Platform"/>
            <consortium name="Broad Institute Genome Sequencing Center for Infectious Disease"/>
            <person name="Nutman T.B."/>
            <person name="Fink D.L."/>
            <person name="Russ C."/>
            <person name="Young S."/>
            <person name="Zeng Q."/>
            <person name="Koehrsen M."/>
            <person name="Alvarado L."/>
            <person name="Berlin A."/>
            <person name="Borenstein D."/>
            <person name="Chapman S.B."/>
            <person name="Chen Z."/>
            <person name="Engels R."/>
            <person name="Freedman E."/>
            <person name="Gellesch M."/>
            <person name="Goldberg J."/>
            <person name="Griggs A."/>
            <person name="Gujja S."/>
            <person name="Heilman E.R."/>
            <person name="Heiman D."/>
            <person name="Hepburn T."/>
            <person name="Howarth C."/>
            <person name="Jen D."/>
            <person name="Larson L."/>
            <person name="Lewis B."/>
            <person name="Mehta T."/>
            <person name="Park D."/>
            <person name="Pearson M."/>
            <person name="Richards J."/>
            <person name="Roberts A."/>
            <person name="Saif S."/>
            <person name="Shea T."/>
            <person name="Shenoy N."/>
            <person name="Sisk P."/>
            <person name="Stolte C."/>
            <person name="Sykes S."/>
            <person name="Walk T."/>
            <person name="White J."/>
            <person name="Yandava C."/>
            <person name="Haas B."/>
            <person name="Henn M.R."/>
            <person name="Nusbaum C."/>
            <person name="Birren B."/>
        </authorList>
    </citation>
    <scope>NUCLEOTIDE SEQUENCE</scope>
</reference>
<evidence type="ECO:0000313" key="3">
    <source>
        <dbReference type="Proteomes" id="UP000004810"/>
    </source>
</evidence>
<dbReference type="EMBL" id="UYWW01009574">
    <property type="protein sequence ID" value="VDM16867.1"/>
    <property type="molecule type" value="Genomic_DNA"/>
</dbReference>
<gene>
    <name evidence="2" type="ORF">WBA_LOCUS9551</name>
    <name evidence="1" type="ORF">WUBG_01987</name>
</gene>
<dbReference type="Proteomes" id="UP000004810">
    <property type="component" value="Unassembled WGS sequence"/>
</dbReference>
<reference evidence="3" key="2">
    <citation type="submission" date="2012-08" db="EMBL/GenBank/DDBJ databases">
        <title>The Genome Sequence of Wuchereria bancrofti.</title>
        <authorList>
            <person name="Nutman T.B."/>
            <person name="Fink D.L."/>
            <person name="Russ C."/>
            <person name="Young S."/>
            <person name="Zeng Q."/>
            <person name="Koehrsen M."/>
            <person name="Alvarado L."/>
            <person name="Berlin A."/>
            <person name="Chapman S.B."/>
            <person name="Chen Z."/>
            <person name="Freedman E."/>
            <person name="Gellesch M."/>
            <person name="Goldberg J."/>
            <person name="Griggs A."/>
            <person name="Gujja S."/>
            <person name="Heilman E.R."/>
            <person name="Heiman D."/>
            <person name="Hepburn T."/>
            <person name="Howarth C."/>
            <person name="Jen D."/>
            <person name="Larson L."/>
            <person name="Lewis B."/>
            <person name="Mehta T."/>
            <person name="Park D."/>
            <person name="Pearson M."/>
            <person name="Roberts A."/>
            <person name="Saif S."/>
            <person name="Shea T."/>
            <person name="Shenoy N."/>
            <person name="Sisk P."/>
            <person name="Stolte C."/>
            <person name="Sykes S."/>
            <person name="Walk T."/>
            <person name="White J."/>
            <person name="Yandava C."/>
            <person name="Haas B."/>
            <person name="Henn M.R."/>
            <person name="Nusbaum C."/>
            <person name="Birren B."/>
        </authorList>
    </citation>
    <scope>NUCLEOTIDE SEQUENCE [LARGE SCALE GENOMIC DNA]</scope>
    <source>
        <strain evidence="3">NA</strain>
    </source>
</reference>
<reference evidence="2 4" key="3">
    <citation type="submission" date="2018-11" db="EMBL/GenBank/DDBJ databases">
        <authorList>
            <consortium name="Pathogen Informatics"/>
        </authorList>
    </citation>
    <scope>NUCLEOTIDE SEQUENCE [LARGE SCALE GENOMIC DNA]</scope>
</reference>
<accession>J9EY15</accession>
<dbReference type="EMBL" id="ADBV01000495">
    <property type="protein sequence ID" value="EJW87103.1"/>
    <property type="molecule type" value="Genomic_DNA"/>
</dbReference>